<evidence type="ECO:0000256" key="1">
    <source>
        <dbReference type="ARBA" id="ARBA00006594"/>
    </source>
</evidence>
<keyword evidence="4" id="KW-0808">Transferase</keyword>
<evidence type="ECO:0000256" key="5">
    <source>
        <dbReference type="ARBA" id="ARBA00022691"/>
    </source>
</evidence>
<name>A0ABU8C0T7_9RHOB</name>
<evidence type="ECO:0000313" key="8">
    <source>
        <dbReference type="Proteomes" id="UP001431963"/>
    </source>
</evidence>
<organism evidence="7 8">
    <name type="scientific">Gemmobacter denitrificans</name>
    <dbReference type="NCBI Taxonomy" id="3123040"/>
    <lineage>
        <taxon>Bacteria</taxon>
        <taxon>Pseudomonadati</taxon>
        <taxon>Pseudomonadota</taxon>
        <taxon>Alphaproteobacteria</taxon>
        <taxon>Rhodobacterales</taxon>
        <taxon>Paracoccaceae</taxon>
        <taxon>Gemmobacter</taxon>
    </lineage>
</organism>
<protein>
    <recommendedName>
        <fullName evidence="2">site-specific DNA-methyltransferase (adenine-specific)</fullName>
        <ecNumber evidence="2">2.1.1.72</ecNumber>
    </recommendedName>
</protein>
<comment type="caution">
    <text evidence="7">The sequence shown here is derived from an EMBL/GenBank/DDBJ whole genome shotgun (WGS) entry which is preliminary data.</text>
</comment>
<dbReference type="EC" id="2.1.1.72" evidence="2"/>
<dbReference type="PRINTS" id="PR00505">
    <property type="entry name" value="D12N6MTFRASE"/>
</dbReference>
<keyword evidence="3 7" id="KW-0489">Methyltransferase</keyword>
<dbReference type="PIRSF" id="PIRSF000398">
    <property type="entry name" value="M_m6A_EcoRV"/>
    <property type="match status" value="1"/>
</dbReference>
<evidence type="ECO:0000256" key="4">
    <source>
        <dbReference type="ARBA" id="ARBA00022679"/>
    </source>
</evidence>
<comment type="similarity">
    <text evidence="1">Belongs to the N(4)/N(6)-methyltransferase family.</text>
</comment>
<evidence type="ECO:0000256" key="3">
    <source>
        <dbReference type="ARBA" id="ARBA00022603"/>
    </source>
</evidence>
<dbReference type="Proteomes" id="UP001431963">
    <property type="component" value="Unassembled WGS sequence"/>
</dbReference>
<accession>A0ABU8C0T7</accession>
<dbReference type="SUPFAM" id="SSF53335">
    <property type="entry name" value="S-adenosyl-L-methionine-dependent methyltransferases"/>
    <property type="match status" value="1"/>
</dbReference>
<dbReference type="Gene3D" id="1.10.1020.10">
    <property type="entry name" value="Adenine-specific Methyltransferase, Domain 2"/>
    <property type="match status" value="1"/>
</dbReference>
<gene>
    <name evidence="7" type="ORF">V6590_20750</name>
</gene>
<dbReference type="RefSeq" id="WP_335425616.1">
    <property type="nucleotide sequence ID" value="NZ_JBALHR010000046.1"/>
</dbReference>
<dbReference type="InterPro" id="IPR012263">
    <property type="entry name" value="M_m6A_EcoRV"/>
</dbReference>
<evidence type="ECO:0000256" key="2">
    <source>
        <dbReference type="ARBA" id="ARBA00011900"/>
    </source>
</evidence>
<evidence type="ECO:0000256" key="6">
    <source>
        <dbReference type="ARBA" id="ARBA00047942"/>
    </source>
</evidence>
<dbReference type="PANTHER" id="PTHR30481">
    <property type="entry name" value="DNA ADENINE METHYLASE"/>
    <property type="match status" value="1"/>
</dbReference>
<keyword evidence="8" id="KW-1185">Reference proteome</keyword>
<proteinExistence type="inferred from homology"/>
<dbReference type="GO" id="GO:0032259">
    <property type="term" value="P:methylation"/>
    <property type="evidence" value="ECO:0007669"/>
    <property type="project" value="UniProtKB-KW"/>
</dbReference>
<evidence type="ECO:0000313" key="7">
    <source>
        <dbReference type="EMBL" id="MEH7830577.1"/>
    </source>
</evidence>
<reference evidence="7" key="1">
    <citation type="submission" date="2024-02" db="EMBL/GenBank/DDBJ databases">
        <title>Genome sequences of strain Gemmobacter sp. JM10B15.</title>
        <authorList>
            <person name="Zhang M."/>
        </authorList>
    </citation>
    <scope>NUCLEOTIDE SEQUENCE</scope>
    <source>
        <strain evidence="7">JM10B15</strain>
    </source>
</reference>
<dbReference type="EMBL" id="JBALHR010000046">
    <property type="protein sequence ID" value="MEH7830577.1"/>
    <property type="molecule type" value="Genomic_DNA"/>
</dbReference>
<dbReference type="InterPro" id="IPR029063">
    <property type="entry name" value="SAM-dependent_MTases_sf"/>
</dbReference>
<comment type="catalytic activity">
    <reaction evidence="6">
        <text>a 2'-deoxyadenosine in DNA + S-adenosyl-L-methionine = an N(6)-methyl-2'-deoxyadenosine in DNA + S-adenosyl-L-homocysteine + H(+)</text>
        <dbReference type="Rhea" id="RHEA:15197"/>
        <dbReference type="Rhea" id="RHEA-COMP:12418"/>
        <dbReference type="Rhea" id="RHEA-COMP:12419"/>
        <dbReference type="ChEBI" id="CHEBI:15378"/>
        <dbReference type="ChEBI" id="CHEBI:57856"/>
        <dbReference type="ChEBI" id="CHEBI:59789"/>
        <dbReference type="ChEBI" id="CHEBI:90615"/>
        <dbReference type="ChEBI" id="CHEBI:90616"/>
        <dbReference type="EC" id="2.1.1.72"/>
    </reaction>
</comment>
<dbReference type="InterPro" id="IPR012327">
    <property type="entry name" value="MeTrfase_D12"/>
</dbReference>
<dbReference type="InterPro" id="IPR023095">
    <property type="entry name" value="Ade_MeTrfase_dom_2"/>
</dbReference>
<dbReference type="Gene3D" id="3.40.50.150">
    <property type="entry name" value="Vaccinia Virus protein VP39"/>
    <property type="match status" value="1"/>
</dbReference>
<sequence>MSIGDALPPLIPVDPVQPVAPWLGGKRNLAKRICGIIDRTPCTSYAEAFVGMGGIFLRRTSRPRCEVINDKGREIATLFRILQRHYPQFLDTLRFQLTTRAEFNRLVDTNPETLTDLERAARFLYLQRTAFGGKVSGRNFGVVTDRTARFNLTTLEPMLEDLHSRLAGVIIECLDWAEFIPRYDREGALFYLDPPYWGCEGDYGKTLFSRDDFARMADVLGALKGRFILSINDVPEIRAIFGRFRLVPVTTSYTISRTGNDTAGARAELLVSNFDFPA</sequence>
<dbReference type="PANTHER" id="PTHR30481:SF4">
    <property type="entry name" value="SITE-SPECIFIC DNA-METHYLTRANSFERASE (ADENINE-SPECIFIC)"/>
    <property type="match status" value="1"/>
</dbReference>
<keyword evidence="5" id="KW-0949">S-adenosyl-L-methionine</keyword>
<dbReference type="Pfam" id="PF02086">
    <property type="entry name" value="MethyltransfD12"/>
    <property type="match status" value="1"/>
</dbReference>
<dbReference type="GO" id="GO:0008168">
    <property type="term" value="F:methyltransferase activity"/>
    <property type="evidence" value="ECO:0007669"/>
    <property type="project" value="UniProtKB-KW"/>
</dbReference>